<dbReference type="PRINTS" id="PR00724">
    <property type="entry name" value="CRBOXYPTASEC"/>
</dbReference>
<dbReference type="SMART" id="SM00054">
    <property type="entry name" value="EFh"/>
    <property type="match status" value="2"/>
</dbReference>
<dbReference type="FunFam" id="3.40.50.1820:FF:000211">
    <property type="entry name" value="Carboxypeptidase"/>
    <property type="match status" value="1"/>
</dbReference>
<dbReference type="PROSITE" id="PS50222">
    <property type="entry name" value="EF_HAND_2"/>
    <property type="match status" value="2"/>
</dbReference>
<evidence type="ECO:0000256" key="6">
    <source>
        <dbReference type="ARBA" id="ARBA00023180"/>
    </source>
</evidence>
<organism evidence="10 11">
    <name type="scientific">Canna indica</name>
    <name type="common">Indian-shot</name>
    <dbReference type="NCBI Taxonomy" id="4628"/>
    <lineage>
        <taxon>Eukaryota</taxon>
        <taxon>Viridiplantae</taxon>
        <taxon>Streptophyta</taxon>
        <taxon>Embryophyta</taxon>
        <taxon>Tracheophyta</taxon>
        <taxon>Spermatophyta</taxon>
        <taxon>Magnoliopsida</taxon>
        <taxon>Liliopsida</taxon>
        <taxon>Zingiberales</taxon>
        <taxon>Cannaceae</taxon>
        <taxon>Canna</taxon>
    </lineage>
</organism>
<dbReference type="InterPro" id="IPR001563">
    <property type="entry name" value="Peptidase_S10"/>
</dbReference>
<dbReference type="Pfam" id="PF13499">
    <property type="entry name" value="EF-hand_7"/>
    <property type="match status" value="1"/>
</dbReference>
<reference evidence="10 11" key="1">
    <citation type="submission" date="2023-10" db="EMBL/GenBank/DDBJ databases">
        <title>Chromosome-scale genome assembly provides insights into flower coloration mechanisms of Canna indica.</title>
        <authorList>
            <person name="Li C."/>
        </authorList>
    </citation>
    <scope>NUCLEOTIDE SEQUENCE [LARGE SCALE GENOMIC DNA]</scope>
    <source>
        <tissue evidence="10">Flower</tissue>
    </source>
</reference>
<dbReference type="GO" id="GO:0005773">
    <property type="term" value="C:vacuole"/>
    <property type="evidence" value="ECO:0007669"/>
    <property type="project" value="TreeGrafter"/>
</dbReference>
<dbReference type="Proteomes" id="UP001327560">
    <property type="component" value="Chromosome 5"/>
</dbReference>
<comment type="similarity">
    <text evidence="2">Belongs to the calmodulin family.</text>
</comment>
<keyword evidence="5" id="KW-0106">Calcium</keyword>
<protein>
    <recommendedName>
        <fullName evidence="7">Carboxypeptidase</fullName>
        <ecNumber evidence="7">3.4.16.-</ecNumber>
    </recommendedName>
</protein>
<dbReference type="GO" id="GO:0004185">
    <property type="term" value="F:serine-type carboxypeptidase activity"/>
    <property type="evidence" value="ECO:0007669"/>
    <property type="project" value="UniProtKB-UniRule"/>
</dbReference>
<keyword evidence="7" id="KW-0378">Hydrolase</keyword>
<proteinExistence type="inferred from homology"/>
<keyword evidence="8" id="KW-0472">Membrane</keyword>
<evidence type="ECO:0000256" key="4">
    <source>
        <dbReference type="ARBA" id="ARBA00022737"/>
    </source>
</evidence>
<feature type="transmembrane region" description="Helical" evidence="8">
    <location>
        <begin position="164"/>
        <end position="185"/>
    </location>
</feature>
<dbReference type="PANTHER" id="PTHR11802:SF280">
    <property type="entry name" value="SERINE CARBOXYPEPTIDASE-LIKE 35"/>
    <property type="match status" value="1"/>
</dbReference>
<dbReference type="InterPro" id="IPR029058">
    <property type="entry name" value="AB_hydrolase_fold"/>
</dbReference>
<keyword evidence="4" id="KW-0677">Repeat</keyword>
<gene>
    <name evidence="10" type="ORF">Cni_G16729</name>
</gene>
<evidence type="ECO:0000256" key="8">
    <source>
        <dbReference type="SAM" id="Phobius"/>
    </source>
</evidence>
<keyword evidence="7 10" id="KW-0121">Carboxypeptidase</keyword>
<evidence type="ECO:0000256" key="2">
    <source>
        <dbReference type="ARBA" id="ARBA00009763"/>
    </source>
</evidence>
<dbReference type="CDD" id="cd00051">
    <property type="entry name" value="EFh"/>
    <property type="match status" value="2"/>
</dbReference>
<keyword evidence="3" id="KW-0479">Metal-binding</keyword>
<dbReference type="AlphaFoldDB" id="A0AAQ3QG47"/>
<dbReference type="GO" id="GO:0006508">
    <property type="term" value="P:proteolysis"/>
    <property type="evidence" value="ECO:0007669"/>
    <property type="project" value="UniProtKB-KW"/>
</dbReference>
<dbReference type="PROSITE" id="PS00131">
    <property type="entry name" value="CARBOXYPEPT_SER_SER"/>
    <property type="match status" value="1"/>
</dbReference>
<dbReference type="PANTHER" id="PTHR11802">
    <property type="entry name" value="SERINE PROTEASE FAMILY S10 SERINE CARBOXYPEPTIDASE"/>
    <property type="match status" value="1"/>
</dbReference>
<comment type="similarity">
    <text evidence="1 7">Belongs to the peptidase S10 family.</text>
</comment>
<evidence type="ECO:0000313" key="10">
    <source>
        <dbReference type="EMBL" id="WOL07978.1"/>
    </source>
</evidence>
<evidence type="ECO:0000259" key="9">
    <source>
        <dbReference type="PROSITE" id="PS50222"/>
    </source>
</evidence>
<dbReference type="EMBL" id="CP136894">
    <property type="protein sequence ID" value="WOL07978.1"/>
    <property type="molecule type" value="Genomic_DNA"/>
</dbReference>
<keyword evidence="11" id="KW-1185">Reference proteome</keyword>
<evidence type="ECO:0000313" key="11">
    <source>
        <dbReference type="Proteomes" id="UP001327560"/>
    </source>
</evidence>
<dbReference type="SUPFAM" id="SSF53474">
    <property type="entry name" value="alpha/beta-Hydrolases"/>
    <property type="match status" value="1"/>
</dbReference>
<dbReference type="PROSITE" id="PS00018">
    <property type="entry name" value="EF_HAND_1"/>
    <property type="match status" value="1"/>
</dbReference>
<dbReference type="GO" id="GO:0005509">
    <property type="term" value="F:calcium ion binding"/>
    <property type="evidence" value="ECO:0007669"/>
    <property type="project" value="InterPro"/>
</dbReference>
<dbReference type="Gene3D" id="1.10.238.10">
    <property type="entry name" value="EF-hand"/>
    <property type="match status" value="2"/>
</dbReference>
<dbReference type="SUPFAM" id="SSF47473">
    <property type="entry name" value="EF-hand"/>
    <property type="match status" value="1"/>
</dbReference>
<dbReference type="Pfam" id="PF00450">
    <property type="entry name" value="Peptidase_S10"/>
    <property type="match status" value="1"/>
</dbReference>
<dbReference type="Gene3D" id="3.40.50.1820">
    <property type="entry name" value="alpha/beta hydrolase"/>
    <property type="match status" value="1"/>
</dbReference>
<dbReference type="InterPro" id="IPR033124">
    <property type="entry name" value="Ser_caboxypep_his_AS"/>
</dbReference>
<dbReference type="InterPro" id="IPR018247">
    <property type="entry name" value="EF_Hand_1_Ca_BS"/>
</dbReference>
<keyword evidence="8" id="KW-0812">Transmembrane</keyword>
<dbReference type="InterPro" id="IPR011992">
    <property type="entry name" value="EF-hand-dom_pair"/>
</dbReference>
<evidence type="ECO:0000256" key="7">
    <source>
        <dbReference type="RuleBase" id="RU361156"/>
    </source>
</evidence>
<name>A0AAQ3QG47_9LILI</name>
<evidence type="ECO:0000256" key="1">
    <source>
        <dbReference type="ARBA" id="ARBA00009431"/>
    </source>
</evidence>
<keyword evidence="6" id="KW-0325">Glycoprotein</keyword>
<evidence type="ECO:0000256" key="5">
    <source>
        <dbReference type="ARBA" id="ARBA00022837"/>
    </source>
</evidence>
<keyword evidence="8" id="KW-1133">Transmembrane helix</keyword>
<dbReference type="Pfam" id="PF13833">
    <property type="entry name" value="EF-hand_8"/>
    <property type="match status" value="1"/>
</dbReference>
<accession>A0AAQ3QG47</accession>
<keyword evidence="7" id="KW-0645">Protease</keyword>
<dbReference type="FunFam" id="1.10.238.10:FF:000034">
    <property type="entry name" value="Calmodulin"/>
    <property type="match status" value="1"/>
</dbReference>
<dbReference type="FunFam" id="1.10.238.10:FF:000100">
    <property type="entry name" value="Calmodulin 1"/>
    <property type="match status" value="1"/>
</dbReference>
<feature type="domain" description="EF-hand" evidence="9">
    <location>
        <begin position="68"/>
        <end position="103"/>
    </location>
</feature>
<sequence length="644" mass="72948">MKEIKEIQVFRFGCITLEELGTVIKSMGQNPSEEELHEMISEVDSDGNGTIEFGKFLNLMARKVKETNVKEELKEAFKVFDKDQNGFISASELRNVMINLGEKLTDEEVDQMIREADLDGDGQDVILLPPWKRDSVDIPLFISILSHHLHDQEKETKLVGYMKMVALAIPIIRALAFLAIVASIYGARMQKKNLGEETDRVVDLPGQPSVNIQHYAGYVTISKDKSLFYWFFEAMEAPKTKPIVLWLNGGPGCSSIADGALREIGPFLLNSDGASFQFNPYAWNKGVILEANLIFLESPVGVGFSYSNNSIDFDHLNDQSTSEDSYAFLLGWFHKFPQYKSHKFYMAGESYAGHYIPQLAELIHRRNDMLEKSNYINLQGILMVNPLLEEHVSDIMSVEFAWNNGMIPYKYYKAFNDEYKSLLDQFDEAKYQKCLDTMFSDGFFNGIDVYDIYMPTCSKPISSEREIGNGFIKEPTGYDPCFFSNLGSTSALANFLSRVDVQKALHANVTSIPYPYSTCSPLVTSKYIKYEVVTTIPSIQKLLNAGYRVWVVSGDADYAVPFESTRYSIMKMKLTEKTMNKWGGWRAWYYKDQVAGWMIEYTEGLTFLSVRGAGHMVPVYAPAASLSIFSHFLNDQSLSFNATT</sequence>
<feature type="domain" description="EF-hand" evidence="9">
    <location>
        <begin position="31"/>
        <end position="66"/>
    </location>
</feature>
<dbReference type="PROSITE" id="PS00560">
    <property type="entry name" value="CARBOXYPEPT_SER_HIS"/>
    <property type="match status" value="1"/>
</dbReference>
<evidence type="ECO:0000256" key="3">
    <source>
        <dbReference type="ARBA" id="ARBA00022723"/>
    </source>
</evidence>
<dbReference type="EC" id="3.4.16.-" evidence="7"/>
<dbReference type="InterPro" id="IPR002048">
    <property type="entry name" value="EF_hand_dom"/>
</dbReference>
<dbReference type="InterPro" id="IPR018202">
    <property type="entry name" value="Ser_caboxypep_ser_AS"/>
</dbReference>